<dbReference type="AlphaFoldDB" id="R7VIZ7"/>
<gene>
    <name evidence="1" type="ORF">CAPTEDRAFT_205624</name>
</gene>
<dbReference type="EMBL" id="AMQN01017540">
    <property type="status" value="NOT_ANNOTATED_CDS"/>
    <property type="molecule type" value="Genomic_DNA"/>
</dbReference>
<reference evidence="1 3" key="2">
    <citation type="journal article" date="2013" name="Nature">
        <title>Insights into bilaterian evolution from three spiralian genomes.</title>
        <authorList>
            <person name="Simakov O."/>
            <person name="Marletaz F."/>
            <person name="Cho S.J."/>
            <person name="Edsinger-Gonzales E."/>
            <person name="Havlak P."/>
            <person name="Hellsten U."/>
            <person name="Kuo D.H."/>
            <person name="Larsson T."/>
            <person name="Lv J."/>
            <person name="Arendt D."/>
            <person name="Savage R."/>
            <person name="Osoegawa K."/>
            <person name="de Jong P."/>
            <person name="Grimwood J."/>
            <person name="Chapman J.A."/>
            <person name="Shapiro H."/>
            <person name="Aerts A."/>
            <person name="Otillar R.P."/>
            <person name="Terry A.Y."/>
            <person name="Boore J.L."/>
            <person name="Grigoriev I.V."/>
            <person name="Lindberg D.R."/>
            <person name="Seaver E.C."/>
            <person name="Weisblat D.A."/>
            <person name="Putnam N.H."/>
            <person name="Rokhsar D.S."/>
        </authorList>
    </citation>
    <scope>NUCLEOTIDE SEQUENCE</scope>
    <source>
        <strain evidence="1 3">I ESC-2004</strain>
    </source>
</reference>
<accession>R7VIZ7</accession>
<evidence type="ECO:0000313" key="3">
    <source>
        <dbReference type="Proteomes" id="UP000014760"/>
    </source>
</evidence>
<dbReference type="HOGENOM" id="CLU_1121010_0_0_1"/>
<proteinExistence type="predicted"/>
<dbReference type="OrthoDB" id="2333384at2759"/>
<reference evidence="3" key="1">
    <citation type="submission" date="2012-12" db="EMBL/GenBank/DDBJ databases">
        <authorList>
            <person name="Hellsten U."/>
            <person name="Grimwood J."/>
            <person name="Chapman J.A."/>
            <person name="Shapiro H."/>
            <person name="Aerts A."/>
            <person name="Otillar R.P."/>
            <person name="Terry A.Y."/>
            <person name="Boore J.L."/>
            <person name="Simakov O."/>
            <person name="Marletaz F."/>
            <person name="Cho S.-J."/>
            <person name="Edsinger-Gonzales E."/>
            <person name="Havlak P."/>
            <person name="Kuo D.-H."/>
            <person name="Larsson T."/>
            <person name="Lv J."/>
            <person name="Arendt D."/>
            <person name="Savage R."/>
            <person name="Osoegawa K."/>
            <person name="de Jong P."/>
            <person name="Lindberg D.R."/>
            <person name="Seaver E.C."/>
            <person name="Weisblat D.A."/>
            <person name="Putnam N.H."/>
            <person name="Grigoriev I.V."/>
            <person name="Rokhsar D.S."/>
        </authorList>
    </citation>
    <scope>NUCLEOTIDE SEQUENCE</scope>
    <source>
        <strain evidence="3">I ESC-2004</strain>
    </source>
</reference>
<dbReference type="EnsemblMetazoa" id="CapteT205624">
    <property type="protein sequence ID" value="CapteP205624"/>
    <property type="gene ID" value="CapteG205624"/>
</dbReference>
<evidence type="ECO:0000313" key="1">
    <source>
        <dbReference type="EMBL" id="ELU16271.1"/>
    </source>
</evidence>
<protein>
    <submittedName>
        <fullName evidence="1 2">Uncharacterized protein</fullName>
    </submittedName>
</protein>
<keyword evidence="3" id="KW-1185">Reference proteome</keyword>
<dbReference type="Gene3D" id="2.60.40.640">
    <property type="match status" value="1"/>
</dbReference>
<evidence type="ECO:0000313" key="2">
    <source>
        <dbReference type="EnsemblMetazoa" id="CapteP205624"/>
    </source>
</evidence>
<dbReference type="InterPro" id="IPR014752">
    <property type="entry name" value="Arrestin-like_C"/>
</dbReference>
<dbReference type="EMBL" id="KB293233">
    <property type="protein sequence ID" value="ELU16271.1"/>
    <property type="molecule type" value="Genomic_DNA"/>
</dbReference>
<sequence length="248" mass="28166">MSSRCSHSLQPANHKAHTGPAWNLGLQFITLYTPILLCNIVDIFTVAYVAASCQYSCQHGCYRFFLDVQLSEGGRALRHNTKHLYSSTPRRVWSFVTMDIQWRVSLSLDRPDAVYYAGQDIGGIARVELEEAIDIIGVELRLLGCEWAQWSERAGIGPSYQPVVQSSQIMRLDHTSVLWGTDLRAVRARDCFHLPRGNQRILRGQKANVQLANTGGQKFAENKEPESKRIHHCQIANTWKAPIYCIYY</sequence>
<name>R7VIZ7_CAPTE</name>
<dbReference type="Proteomes" id="UP000014760">
    <property type="component" value="Unassembled WGS sequence"/>
</dbReference>
<reference evidence="2" key="3">
    <citation type="submission" date="2015-06" db="UniProtKB">
        <authorList>
            <consortium name="EnsemblMetazoa"/>
        </authorList>
    </citation>
    <scope>IDENTIFICATION</scope>
</reference>
<organism evidence="1">
    <name type="scientific">Capitella teleta</name>
    <name type="common">Polychaete worm</name>
    <dbReference type="NCBI Taxonomy" id="283909"/>
    <lineage>
        <taxon>Eukaryota</taxon>
        <taxon>Metazoa</taxon>
        <taxon>Spiralia</taxon>
        <taxon>Lophotrochozoa</taxon>
        <taxon>Annelida</taxon>
        <taxon>Polychaeta</taxon>
        <taxon>Sedentaria</taxon>
        <taxon>Scolecida</taxon>
        <taxon>Capitellidae</taxon>
        <taxon>Capitella</taxon>
    </lineage>
</organism>